<protein>
    <recommendedName>
        <fullName evidence="11">Branched-chain-amino-acid aminotransferase</fullName>
        <ecNumber evidence="11">2.6.1.42</ecNumber>
    </recommendedName>
</protein>
<dbReference type="GO" id="GO:0052655">
    <property type="term" value="F:L-valine-2-oxoglutarate transaminase activity"/>
    <property type="evidence" value="ECO:0007669"/>
    <property type="project" value="RHEA"/>
</dbReference>
<proteinExistence type="inferred from homology"/>
<evidence type="ECO:0000256" key="4">
    <source>
        <dbReference type="ARBA" id="ARBA00022605"/>
    </source>
</evidence>
<dbReference type="EMBL" id="KZ613471">
    <property type="protein sequence ID" value="PMD24795.1"/>
    <property type="molecule type" value="Genomic_DNA"/>
</dbReference>
<comment type="catalytic activity">
    <reaction evidence="11">
        <text>L-valine + 2-oxoglutarate = 3-methyl-2-oxobutanoate + L-glutamate</text>
        <dbReference type="Rhea" id="RHEA:24813"/>
        <dbReference type="ChEBI" id="CHEBI:11851"/>
        <dbReference type="ChEBI" id="CHEBI:16810"/>
        <dbReference type="ChEBI" id="CHEBI:29985"/>
        <dbReference type="ChEBI" id="CHEBI:57762"/>
        <dbReference type="EC" id="2.6.1.42"/>
    </reaction>
</comment>
<evidence type="ECO:0000256" key="2">
    <source>
        <dbReference type="ARBA" id="ARBA00009320"/>
    </source>
</evidence>
<evidence type="ECO:0000256" key="7">
    <source>
        <dbReference type="ARBA" id="ARBA00023304"/>
    </source>
</evidence>
<comment type="catalytic activity">
    <reaction evidence="11">
        <text>L-leucine + 2-oxoglutarate = 4-methyl-2-oxopentanoate + L-glutamate</text>
        <dbReference type="Rhea" id="RHEA:18321"/>
        <dbReference type="ChEBI" id="CHEBI:16810"/>
        <dbReference type="ChEBI" id="CHEBI:17865"/>
        <dbReference type="ChEBI" id="CHEBI:29985"/>
        <dbReference type="ChEBI" id="CHEBI:57427"/>
        <dbReference type="EC" id="2.6.1.42"/>
    </reaction>
</comment>
<evidence type="ECO:0000256" key="10">
    <source>
        <dbReference type="RuleBase" id="RU004516"/>
    </source>
</evidence>
<dbReference type="FunFam" id="3.30.470.10:FF:000012">
    <property type="entry name" value="Branched-chain-amino-acid aminotransferase"/>
    <property type="match status" value="1"/>
</dbReference>
<evidence type="ECO:0000256" key="8">
    <source>
        <dbReference type="PIRSR" id="PIRSR006468-1"/>
    </source>
</evidence>
<evidence type="ECO:0000256" key="11">
    <source>
        <dbReference type="RuleBase" id="RU004517"/>
    </source>
</evidence>
<dbReference type="PANTHER" id="PTHR11825">
    <property type="entry name" value="SUBGROUP IIII AMINOTRANSFERASE"/>
    <property type="match status" value="1"/>
</dbReference>
<dbReference type="EC" id="2.6.1.42" evidence="11"/>
<dbReference type="InterPro" id="IPR001544">
    <property type="entry name" value="Aminotrans_IV"/>
</dbReference>
<dbReference type="SUPFAM" id="SSF56752">
    <property type="entry name" value="D-aminoacid aminotransferase-like PLP-dependent enzymes"/>
    <property type="match status" value="1"/>
</dbReference>
<dbReference type="Gene3D" id="3.30.470.10">
    <property type="match status" value="1"/>
</dbReference>
<evidence type="ECO:0000313" key="13">
    <source>
        <dbReference type="Proteomes" id="UP000235672"/>
    </source>
</evidence>
<accession>A0A2J6QEU2</accession>
<gene>
    <name evidence="12" type="ORF">NA56DRAFT_668723</name>
</gene>
<dbReference type="GO" id="GO:0052654">
    <property type="term" value="F:L-leucine-2-oxoglutarate transaminase activity"/>
    <property type="evidence" value="ECO:0007669"/>
    <property type="project" value="RHEA"/>
</dbReference>
<dbReference type="GO" id="GO:0009099">
    <property type="term" value="P:L-valine biosynthetic process"/>
    <property type="evidence" value="ECO:0007669"/>
    <property type="project" value="TreeGrafter"/>
</dbReference>
<keyword evidence="7 11" id="KW-0100">Branched-chain amino acid biosynthesis</keyword>
<dbReference type="InterPro" id="IPR005786">
    <property type="entry name" value="B_amino_transII"/>
</dbReference>
<dbReference type="InterPro" id="IPR018300">
    <property type="entry name" value="Aminotrans_IV_CS"/>
</dbReference>
<feature type="modified residue" description="N6-(pyridoxal phosphate)lysine" evidence="8">
    <location>
        <position position="211"/>
    </location>
</feature>
<dbReference type="InterPro" id="IPR036038">
    <property type="entry name" value="Aminotransferase-like"/>
</dbReference>
<evidence type="ECO:0000256" key="1">
    <source>
        <dbReference type="ARBA" id="ARBA00001933"/>
    </source>
</evidence>
<evidence type="ECO:0000313" key="12">
    <source>
        <dbReference type="EMBL" id="PMD24795.1"/>
    </source>
</evidence>
<dbReference type="Proteomes" id="UP000235672">
    <property type="component" value="Unassembled WGS sequence"/>
</dbReference>
<organism evidence="12 13">
    <name type="scientific">Hyaloscypha hepaticicola</name>
    <dbReference type="NCBI Taxonomy" id="2082293"/>
    <lineage>
        <taxon>Eukaryota</taxon>
        <taxon>Fungi</taxon>
        <taxon>Dikarya</taxon>
        <taxon>Ascomycota</taxon>
        <taxon>Pezizomycotina</taxon>
        <taxon>Leotiomycetes</taxon>
        <taxon>Helotiales</taxon>
        <taxon>Hyaloscyphaceae</taxon>
        <taxon>Hyaloscypha</taxon>
    </lineage>
</organism>
<dbReference type="STRING" id="1745343.A0A2J6QEU2"/>
<dbReference type="Gene3D" id="3.20.10.10">
    <property type="entry name" value="D-amino Acid Aminotransferase, subunit A, domain 2"/>
    <property type="match status" value="1"/>
</dbReference>
<keyword evidence="13" id="KW-1185">Reference proteome</keyword>
<dbReference type="InterPro" id="IPR043131">
    <property type="entry name" value="BCAT-like_N"/>
</dbReference>
<dbReference type="GO" id="GO:0005739">
    <property type="term" value="C:mitochondrion"/>
    <property type="evidence" value="ECO:0007669"/>
    <property type="project" value="TreeGrafter"/>
</dbReference>
<keyword evidence="6 10" id="KW-0663">Pyridoxal phosphate</keyword>
<keyword evidence="5 11" id="KW-0808">Transferase</keyword>
<evidence type="ECO:0000256" key="6">
    <source>
        <dbReference type="ARBA" id="ARBA00022898"/>
    </source>
</evidence>
<dbReference type="GO" id="GO:0052656">
    <property type="term" value="F:L-isoleucine-2-oxoglutarate transaminase activity"/>
    <property type="evidence" value="ECO:0007669"/>
    <property type="project" value="RHEA"/>
</dbReference>
<dbReference type="PROSITE" id="PS00770">
    <property type="entry name" value="AA_TRANSFER_CLASS_4"/>
    <property type="match status" value="1"/>
</dbReference>
<dbReference type="PANTHER" id="PTHR11825:SF69">
    <property type="entry name" value="BRANCHED-CHAIN-AMINO-ACID AMINOTRANSFERASE"/>
    <property type="match status" value="1"/>
</dbReference>
<dbReference type="FunFam" id="3.20.10.10:FF:000004">
    <property type="entry name" value="Branched-chain-amino-acid aminotransferase"/>
    <property type="match status" value="1"/>
</dbReference>
<reference evidence="12 13" key="1">
    <citation type="submission" date="2016-05" db="EMBL/GenBank/DDBJ databases">
        <title>A degradative enzymes factory behind the ericoid mycorrhizal symbiosis.</title>
        <authorList>
            <consortium name="DOE Joint Genome Institute"/>
            <person name="Martino E."/>
            <person name="Morin E."/>
            <person name="Grelet G."/>
            <person name="Kuo A."/>
            <person name="Kohler A."/>
            <person name="Daghino S."/>
            <person name="Barry K."/>
            <person name="Choi C."/>
            <person name="Cichocki N."/>
            <person name="Clum A."/>
            <person name="Copeland A."/>
            <person name="Hainaut M."/>
            <person name="Haridas S."/>
            <person name="Labutti K."/>
            <person name="Lindquist E."/>
            <person name="Lipzen A."/>
            <person name="Khouja H.-R."/>
            <person name="Murat C."/>
            <person name="Ohm R."/>
            <person name="Olson A."/>
            <person name="Spatafora J."/>
            <person name="Veneault-Fourrey C."/>
            <person name="Henrissat B."/>
            <person name="Grigoriev I."/>
            <person name="Martin F."/>
            <person name="Perotto S."/>
        </authorList>
    </citation>
    <scope>NUCLEOTIDE SEQUENCE [LARGE SCALE GENOMIC DNA]</scope>
    <source>
        <strain evidence="12 13">UAMH 7357</strain>
    </source>
</reference>
<comment type="cofactor">
    <cofactor evidence="1 10">
        <name>pyridoxal 5'-phosphate</name>
        <dbReference type="ChEBI" id="CHEBI:597326"/>
    </cofactor>
</comment>
<evidence type="ECO:0000256" key="5">
    <source>
        <dbReference type="ARBA" id="ARBA00022679"/>
    </source>
</evidence>
<evidence type="ECO:0000256" key="9">
    <source>
        <dbReference type="RuleBase" id="RU004106"/>
    </source>
</evidence>
<comment type="similarity">
    <text evidence="2 9">Belongs to the class-IV pyridoxal-phosphate-dependent aminotransferase family.</text>
</comment>
<dbReference type="AlphaFoldDB" id="A0A2J6QEU2"/>
<dbReference type="GO" id="GO:0009098">
    <property type="term" value="P:L-leucine biosynthetic process"/>
    <property type="evidence" value="ECO:0007669"/>
    <property type="project" value="TreeGrafter"/>
</dbReference>
<keyword evidence="3 11" id="KW-0032">Aminotransferase</keyword>
<comment type="catalytic activity">
    <reaction evidence="11">
        <text>L-isoleucine + 2-oxoglutarate = (S)-3-methyl-2-oxopentanoate + L-glutamate</text>
        <dbReference type="Rhea" id="RHEA:24801"/>
        <dbReference type="ChEBI" id="CHEBI:16810"/>
        <dbReference type="ChEBI" id="CHEBI:29985"/>
        <dbReference type="ChEBI" id="CHEBI:35146"/>
        <dbReference type="ChEBI" id="CHEBI:58045"/>
        <dbReference type="EC" id="2.6.1.42"/>
    </reaction>
</comment>
<sequence>MQDLDASKLSVTITMSPGKVPEPDSEEVHNMKTCSDHMVKVTWTDDIGWHAPTIEPYGQLTMSPIASCLHYATQCFEGMKVYRGFDGKLRLFRPDKNCKRLVMSSARVALPTFDPKELEKLLKAFMKADGPKWLPKSRPGTFLYLRPAIIGNGEQIGVTAPSEVLLFIVAVCWPDLSSGTRPGTAPQPPGLKLLASKSDVRAWPGGFGYAKVGANYGPSFVSHMEGRKMGYDQILWLLGSDYQVTEAGASNFFIVWETKERKRELVTAPLGAKVILEGVTRGSVLELARERLATGSTYLTSDIQKLEVIERDFTMLEIEQAWKEGRIVEAFLSGTAYFITPVSAINFRDQEIDIPMGDGASGYYAALLKKWLRDIMYGNVQHEWGVVVEEE</sequence>
<evidence type="ECO:0000256" key="3">
    <source>
        <dbReference type="ARBA" id="ARBA00022576"/>
    </source>
</evidence>
<dbReference type="Pfam" id="PF01063">
    <property type="entry name" value="Aminotran_4"/>
    <property type="match status" value="1"/>
</dbReference>
<dbReference type="InterPro" id="IPR043132">
    <property type="entry name" value="BCAT-like_C"/>
</dbReference>
<keyword evidence="4 11" id="KW-0028">Amino-acid biosynthesis</keyword>
<dbReference type="OrthoDB" id="1732691at2759"/>
<dbReference type="PIRSF" id="PIRSF006468">
    <property type="entry name" value="BCAT1"/>
    <property type="match status" value="1"/>
</dbReference>
<name>A0A2J6QEU2_9HELO</name>